<accession>A0A365R2I8</accession>
<dbReference type="SUPFAM" id="SSF82185">
    <property type="entry name" value="Histone H3 K4-specific methyltransferase SET7/9 N-terminal domain"/>
    <property type="match status" value="1"/>
</dbReference>
<dbReference type="InterPro" id="IPR011652">
    <property type="entry name" value="MORN_2"/>
</dbReference>
<organism evidence="1 2">
    <name type="scientific">Burkholderia reimsis</name>
    <dbReference type="NCBI Taxonomy" id="2234132"/>
    <lineage>
        <taxon>Bacteria</taxon>
        <taxon>Pseudomonadati</taxon>
        <taxon>Pseudomonadota</taxon>
        <taxon>Betaproteobacteria</taxon>
        <taxon>Burkholderiales</taxon>
        <taxon>Burkholderiaceae</taxon>
        <taxon>Burkholderia</taxon>
    </lineage>
</organism>
<protein>
    <recommendedName>
        <fullName evidence="3">Toxin-antitoxin system YwqK family antitoxin</fullName>
    </recommendedName>
</protein>
<comment type="caution">
    <text evidence="1">The sequence shown here is derived from an EMBL/GenBank/DDBJ whole genome shotgun (WGS) entry which is preliminary data.</text>
</comment>
<dbReference type="Gene3D" id="3.90.930.1">
    <property type="match status" value="1"/>
</dbReference>
<proteinExistence type="predicted"/>
<dbReference type="EMBL" id="QMFZ01000001">
    <property type="protein sequence ID" value="RBB42862.1"/>
    <property type="molecule type" value="Genomic_DNA"/>
</dbReference>
<evidence type="ECO:0000313" key="1">
    <source>
        <dbReference type="EMBL" id="RBB42862.1"/>
    </source>
</evidence>
<reference evidence="1 2" key="1">
    <citation type="submission" date="2018-06" db="EMBL/GenBank/DDBJ databases">
        <title>Draft genome sequence of Burkholderia reimsis strain BE51 isolated from a French agricultural soil.</title>
        <authorList>
            <person name="Esmaeel Q."/>
        </authorList>
    </citation>
    <scope>NUCLEOTIDE SEQUENCE [LARGE SCALE GENOMIC DNA]</scope>
    <source>
        <strain evidence="1 2">BE51</strain>
    </source>
</reference>
<evidence type="ECO:0008006" key="3">
    <source>
        <dbReference type="Google" id="ProtNLM"/>
    </source>
</evidence>
<gene>
    <name evidence="1" type="ORF">DPV79_00645</name>
</gene>
<dbReference type="RefSeq" id="WP_081066321.1">
    <property type="nucleotide sequence ID" value="NZ_QMFZ01000001.1"/>
</dbReference>
<dbReference type="Pfam" id="PF07661">
    <property type="entry name" value="MORN_2"/>
    <property type="match status" value="3"/>
</dbReference>
<keyword evidence="2" id="KW-1185">Reference proteome</keyword>
<dbReference type="Proteomes" id="UP000252458">
    <property type="component" value="Unassembled WGS sequence"/>
</dbReference>
<dbReference type="AlphaFoldDB" id="A0A365R2I8"/>
<sequence length="96" mass="10978">MPDLEIAEIYYENGDIKYRYSRYLNSDGSRWIRHGLFVAYSENGTVVSEGNYDHGVEHGPWKDFHPNGSIAASGNYDRGTEVGVWEYWNADGQPQT</sequence>
<dbReference type="GeneID" id="56667142"/>
<name>A0A365R2I8_9BURK</name>
<evidence type="ECO:0000313" key="2">
    <source>
        <dbReference type="Proteomes" id="UP000252458"/>
    </source>
</evidence>